<dbReference type="PANTHER" id="PTHR13696">
    <property type="entry name" value="P-LOOP CONTAINING NUCLEOSIDE TRIPHOSPHATE HYDROLASE"/>
    <property type="match status" value="1"/>
</dbReference>
<dbReference type="AlphaFoldDB" id="A0A9X0WEC6"/>
<feature type="domain" description="AAA" evidence="1">
    <location>
        <begin position="1"/>
        <end position="192"/>
    </location>
</feature>
<keyword evidence="3" id="KW-1185">Reference proteome</keyword>
<dbReference type="Gene3D" id="3.40.50.300">
    <property type="entry name" value="P-loop containing nucleotide triphosphate hydrolases"/>
    <property type="match status" value="1"/>
</dbReference>
<dbReference type="InterPro" id="IPR050678">
    <property type="entry name" value="DNA_Partitioning_ATPase"/>
</dbReference>
<evidence type="ECO:0000259" key="1">
    <source>
        <dbReference type="Pfam" id="PF13614"/>
    </source>
</evidence>
<name>A0A9X0WEC6_9GAMM</name>
<evidence type="ECO:0000313" key="2">
    <source>
        <dbReference type="EMBL" id="MBK1621861.1"/>
    </source>
</evidence>
<comment type="caution">
    <text evidence="2">The sequence shown here is derived from an EMBL/GenBank/DDBJ whole genome shotgun (WGS) entry which is preliminary data.</text>
</comment>
<organism evidence="2 3">
    <name type="scientific">Lamprobacter modestohalophilus</name>
    <dbReference type="NCBI Taxonomy" id="1064514"/>
    <lineage>
        <taxon>Bacteria</taxon>
        <taxon>Pseudomonadati</taxon>
        <taxon>Pseudomonadota</taxon>
        <taxon>Gammaproteobacteria</taxon>
        <taxon>Chromatiales</taxon>
        <taxon>Chromatiaceae</taxon>
        <taxon>Lamprobacter</taxon>
    </lineage>
</organism>
<dbReference type="PANTHER" id="PTHR13696:SF99">
    <property type="entry name" value="COBYRINIC ACID AC-DIAMIDE SYNTHASE"/>
    <property type="match status" value="1"/>
</dbReference>
<dbReference type="RefSeq" id="WP_200252548.1">
    <property type="nucleotide sequence ID" value="NZ_NRRY01000150.1"/>
</dbReference>
<proteinExistence type="predicted"/>
<dbReference type="Pfam" id="PF13614">
    <property type="entry name" value="AAA_31"/>
    <property type="match status" value="1"/>
</dbReference>
<dbReference type="Proteomes" id="UP001138768">
    <property type="component" value="Unassembled WGS sequence"/>
</dbReference>
<reference evidence="2 3" key="1">
    <citation type="journal article" date="2020" name="Microorganisms">
        <title>Osmotic Adaptation and Compatible Solute Biosynthesis of Phototrophic Bacteria as Revealed from Genome Analyses.</title>
        <authorList>
            <person name="Imhoff J.F."/>
            <person name="Rahn T."/>
            <person name="Kunzel S."/>
            <person name="Keller A."/>
            <person name="Neulinger S.C."/>
        </authorList>
    </citation>
    <scope>NUCLEOTIDE SEQUENCE [LARGE SCALE GENOMIC DNA]</scope>
    <source>
        <strain evidence="2 3">DSM 25653</strain>
    </source>
</reference>
<evidence type="ECO:0000313" key="3">
    <source>
        <dbReference type="Proteomes" id="UP001138768"/>
    </source>
</evidence>
<dbReference type="SUPFAM" id="SSF52540">
    <property type="entry name" value="P-loop containing nucleoside triphosphate hydrolases"/>
    <property type="match status" value="1"/>
</dbReference>
<dbReference type="InterPro" id="IPR027417">
    <property type="entry name" value="P-loop_NTPase"/>
</dbReference>
<dbReference type="EMBL" id="NRRY01000150">
    <property type="protein sequence ID" value="MBK1621861.1"/>
    <property type="molecule type" value="Genomic_DNA"/>
</dbReference>
<dbReference type="InterPro" id="IPR025669">
    <property type="entry name" value="AAA_dom"/>
</dbReference>
<gene>
    <name evidence="2" type="ORF">CKO42_26520</name>
</gene>
<protein>
    <submittedName>
        <fullName evidence="2">Chromosome partitioning protein</fullName>
    </submittedName>
</protein>
<dbReference type="CDD" id="cd02042">
    <property type="entry name" value="ParAB_family"/>
    <property type="match status" value="1"/>
</dbReference>
<sequence length="328" mass="36460">MKAVAFFNNKGGVGKTSLVYHLAWMFADHGVKTLAIDLDPQSNLTAMFLDETHLETLWPDDEHPDTVYGAISPILRGLGDIAPPKIQHITDDLGLVAGDLALSRFEDKLSDAWPRCHHEDESAFRIMTAFYRLILCSAQASTALVLIDVGPNLGAINRAALIAADQVVVPLEPDLFSLQGLKNLGPTLREWRRIWAELLKKAPSDLRMPKGKMEPKGYVVMQHGMRDSRPVKAYQRWLNRIPKTYREAVLDESAGTTPAVALDPYNLALLKHYRSLMPLAMDANKPMFFLRSADGAIGSHQEAVRSCYQDFEHLATRIAAHAGVALER</sequence>
<accession>A0A9X0WEC6</accession>